<dbReference type="GO" id="GO:0043171">
    <property type="term" value="P:peptide catabolic process"/>
    <property type="evidence" value="ECO:0007669"/>
    <property type="project" value="TreeGrafter"/>
</dbReference>
<reference evidence="1 2" key="1">
    <citation type="submission" date="2018-08" db="EMBL/GenBank/DDBJ databases">
        <authorList>
            <person name="Laetsch R D."/>
            <person name="Stevens L."/>
            <person name="Kumar S."/>
            <person name="Blaxter L. M."/>
        </authorList>
    </citation>
    <scope>NUCLEOTIDE SEQUENCE [LARGE SCALE GENOMIC DNA]</scope>
</reference>
<dbReference type="GO" id="GO:0004222">
    <property type="term" value="F:metalloendopeptidase activity"/>
    <property type="evidence" value="ECO:0007669"/>
    <property type="project" value="TreeGrafter"/>
</dbReference>
<dbReference type="GO" id="GO:0005829">
    <property type="term" value="C:cytosol"/>
    <property type="evidence" value="ECO:0007669"/>
    <property type="project" value="TreeGrafter"/>
</dbReference>
<proteinExistence type="predicted"/>
<keyword evidence="2" id="KW-1185">Reference proteome</keyword>
<organism evidence="1 2">
    <name type="scientific">Onchocerca ochengi</name>
    <name type="common">Filarial nematode worm</name>
    <dbReference type="NCBI Taxonomy" id="42157"/>
    <lineage>
        <taxon>Eukaryota</taxon>
        <taxon>Metazoa</taxon>
        <taxon>Ecdysozoa</taxon>
        <taxon>Nematoda</taxon>
        <taxon>Chromadorea</taxon>
        <taxon>Rhabditida</taxon>
        <taxon>Spirurina</taxon>
        <taxon>Spiruromorpha</taxon>
        <taxon>Filarioidea</taxon>
        <taxon>Onchocercidae</taxon>
        <taxon>Onchocerca</taxon>
    </lineage>
</organism>
<name>A0A3P7KTQ3_ONCOC</name>
<dbReference type="EMBL" id="UYRW01014397">
    <property type="protein sequence ID" value="VDN00848.1"/>
    <property type="molecule type" value="Genomic_DNA"/>
</dbReference>
<dbReference type="OrthoDB" id="7784541at2759"/>
<dbReference type="GO" id="GO:0051603">
    <property type="term" value="P:proteolysis involved in protein catabolic process"/>
    <property type="evidence" value="ECO:0007669"/>
    <property type="project" value="TreeGrafter"/>
</dbReference>
<dbReference type="InterPro" id="IPR011249">
    <property type="entry name" value="Metalloenz_LuxS/M16"/>
</dbReference>
<evidence type="ECO:0000313" key="1">
    <source>
        <dbReference type="EMBL" id="VDN00848.1"/>
    </source>
</evidence>
<sequence>TRYLFDSELDQYREHEIPKGCQYVYKAFQPTHPNASINYVMQTGQQNIRENVLLELVVQLAAEPAFNQLRTTEQLESCEANAHIRF</sequence>
<protein>
    <submittedName>
        <fullName evidence="1">Uncharacterized protein</fullName>
    </submittedName>
</protein>
<dbReference type="GO" id="GO:0005739">
    <property type="term" value="C:mitochondrion"/>
    <property type="evidence" value="ECO:0007669"/>
    <property type="project" value="TreeGrafter"/>
</dbReference>
<dbReference type="AlphaFoldDB" id="A0A3P7KTQ3"/>
<accession>A0A3P7KTQ3</accession>
<feature type="non-terminal residue" evidence="1">
    <location>
        <position position="1"/>
    </location>
</feature>
<dbReference type="Gene3D" id="3.30.830.10">
    <property type="entry name" value="Metalloenzyme, LuxS/M16 peptidase-like"/>
    <property type="match status" value="1"/>
</dbReference>
<gene>
    <name evidence="1" type="ORF">NOO_LOCUS13286</name>
</gene>
<evidence type="ECO:0000313" key="2">
    <source>
        <dbReference type="Proteomes" id="UP000271087"/>
    </source>
</evidence>
<dbReference type="GO" id="GO:0046872">
    <property type="term" value="F:metal ion binding"/>
    <property type="evidence" value="ECO:0007669"/>
    <property type="project" value="UniProtKB-KW"/>
</dbReference>
<dbReference type="SUPFAM" id="SSF63411">
    <property type="entry name" value="LuxS/MPP-like metallohydrolase"/>
    <property type="match status" value="1"/>
</dbReference>
<dbReference type="Proteomes" id="UP000271087">
    <property type="component" value="Unassembled WGS sequence"/>
</dbReference>